<dbReference type="Gene3D" id="3.90.550.10">
    <property type="entry name" value="Spore Coat Polysaccharide Biosynthesis Protein SpsA, Chain A"/>
    <property type="match status" value="1"/>
</dbReference>
<dbReference type="PANTHER" id="PTHR48090">
    <property type="entry name" value="UNDECAPRENYL-PHOSPHATE 4-DEOXY-4-FORMAMIDO-L-ARABINOSE TRANSFERASE-RELATED"/>
    <property type="match status" value="1"/>
</dbReference>
<protein>
    <recommendedName>
        <fullName evidence="1">Glycosyltransferase 2-like domain-containing protein</fullName>
    </recommendedName>
</protein>
<organism evidence="2 3">
    <name type="scientific">Candidatus Collierbacteria bacterium RIFOXYD1_FULL_46_26</name>
    <dbReference type="NCBI Taxonomy" id="1817732"/>
    <lineage>
        <taxon>Bacteria</taxon>
        <taxon>Candidatus Collieribacteriota</taxon>
    </lineage>
</organism>
<evidence type="ECO:0000313" key="3">
    <source>
        <dbReference type="Proteomes" id="UP000177921"/>
    </source>
</evidence>
<accession>A0A1F5FX38</accession>
<dbReference type="CDD" id="cd04179">
    <property type="entry name" value="DPM_DPG-synthase_like"/>
    <property type="match status" value="1"/>
</dbReference>
<dbReference type="PANTHER" id="PTHR48090:SF7">
    <property type="entry name" value="RFBJ PROTEIN"/>
    <property type="match status" value="1"/>
</dbReference>
<feature type="domain" description="Glycosyltransferase 2-like" evidence="1">
    <location>
        <begin position="5"/>
        <end position="164"/>
    </location>
</feature>
<dbReference type="AlphaFoldDB" id="A0A1F5FX38"/>
<dbReference type="Proteomes" id="UP000177921">
    <property type="component" value="Unassembled WGS sequence"/>
</dbReference>
<dbReference type="Pfam" id="PF00535">
    <property type="entry name" value="Glycos_transf_2"/>
    <property type="match status" value="1"/>
</dbReference>
<proteinExistence type="predicted"/>
<dbReference type="SUPFAM" id="SSF53448">
    <property type="entry name" value="Nucleotide-diphospho-sugar transferases"/>
    <property type="match status" value="1"/>
</dbReference>
<gene>
    <name evidence="2" type="ORF">A2618_00770</name>
</gene>
<evidence type="ECO:0000313" key="2">
    <source>
        <dbReference type="EMBL" id="OGD84169.1"/>
    </source>
</evidence>
<sequence length="222" mass="25361">MTTTCIIPSYNESLRLPYVLTQLSQVPLLTQLIVVNDGSSDNTSQILQQFPHVLLLNHPHNLGKTAAVKTGLTHALHNNILLFDADIAHFTPEEVTRSIQAFTQDPAIDMLVYRTIADKWPQKLVRADLVLSGERLLRRQILTKILQQPLEKFQLEIAINHFMLSQHKKIVWMPFTGLGPHKVHKFGLSGIIPDLQMYLDLFRYRGVVNYFLDLIQFSATQI</sequence>
<dbReference type="EMBL" id="MFAR01000043">
    <property type="protein sequence ID" value="OGD84169.1"/>
    <property type="molecule type" value="Genomic_DNA"/>
</dbReference>
<evidence type="ECO:0000259" key="1">
    <source>
        <dbReference type="Pfam" id="PF00535"/>
    </source>
</evidence>
<reference evidence="2 3" key="1">
    <citation type="journal article" date="2016" name="Nat. Commun.">
        <title>Thousands of microbial genomes shed light on interconnected biogeochemical processes in an aquifer system.</title>
        <authorList>
            <person name="Anantharaman K."/>
            <person name="Brown C.T."/>
            <person name="Hug L.A."/>
            <person name="Sharon I."/>
            <person name="Castelle C.J."/>
            <person name="Probst A.J."/>
            <person name="Thomas B.C."/>
            <person name="Singh A."/>
            <person name="Wilkins M.J."/>
            <person name="Karaoz U."/>
            <person name="Brodie E.L."/>
            <person name="Williams K.H."/>
            <person name="Hubbard S.S."/>
            <person name="Banfield J.F."/>
        </authorList>
    </citation>
    <scope>NUCLEOTIDE SEQUENCE [LARGE SCALE GENOMIC DNA]</scope>
</reference>
<dbReference type="InterPro" id="IPR001173">
    <property type="entry name" value="Glyco_trans_2-like"/>
</dbReference>
<name>A0A1F5FX38_9BACT</name>
<dbReference type="InterPro" id="IPR050256">
    <property type="entry name" value="Glycosyltransferase_2"/>
</dbReference>
<comment type="caution">
    <text evidence="2">The sequence shown here is derived from an EMBL/GenBank/DDBJ whole genome shotgun (WGS) entry which is preliminary data.</text>
</comment>
<dbReference type="InterPro" id="IPR029044">
    <property type="entry name" value="Nucleotide-diphossugar_trans"/>
</dbReference>